<feature type="non-terminal residue" evidence="2">
    <location>
        <position position="476"/>
    </location>
</feature>
<name>A0ABV5XLH6_9NOCA</name>
<accession>A0ABV5XLH6</accession>
<protein>
    <submittedName>
        <fullName evidence="2">Condensation domain-containing protein</fullName>
    </submittedName>
</protein>
<dbReference type="Proteomes" id="UP001589587">
    <property type="component" value="Unassembled WGS sequence"/>
</dbReference>
<organism evidence="2 3">
    <name type="scientific">Rhodococcus baikonurensis</name>
    <dbReference type="NCBI Taxonomy" id="172041"/>
    <lineage>
        <taxon>Bacteria</taxon>
        <taxon>Bacillati</taxon>
        <taxon>Actinomycetota</taxon>
        <taxon>Actinomycetes</taxon>
        <taxon>Mycobacteriales</taxon>
        <taxon>Nocardiaceae</taxon>
        <taxon>Rhodococcus</taxon>
        <taxon>Rhodococcus erythropolis group</taxon>
    </lineage>
</organism>
<dbReference type="Gene3D" id="3.30.559.30">
    <property type="entry name" value="Nonribosomal peptide synthetase, condensation domain"/>
    <property type="match status" value="1"/>
</dbReference>
<dbReference type="InterPro" id="IPR023213">
    <property type="entry name" value="CAT-like_dom_sf"/>
</dbReference>
<feature type="non-terminal residue" evidence="2">
    <location>
        <position position="1"/>
    </location>
</feature>
<evidence type="ECO:0000313" key="3">
    <source>
        <dbReference type="Proteomes" id="UP001589587"/>
    </source>
</evidence>
<evidence type="ECO:0000259" key="1">
    <source>
        <dbReference type="Pfam" id="PF00668"/>
    </source>
</evidence>
<dbReference type="InterPro" id="IPR001242">
    <property type="entry name" value="Condensation_dom"/>
</dbReference>
<dbReference type="Pfam" id="PF00668">
    <property type="entry name" value="Condensation"/>
    <property type="match status" value="1"/>
</dbReference>
<gene>
    <name evidence="2" type="ORF">ACFFQ6_24385</name>
</gene>
<comment type="caution">
    <text evidence="2">The sequence shown here is derived from an EMBL/GenBank/DDBJ whole genome shotgun (WGS) entry which is preliminary data.</text>
</comment>
<evidence type="ECO:0000313" key="2">
    <source>
        <dbReference type="EMBL" id="MFB9782851.1"/>
    </source>
</evidence>
<feature type="domain" description="Condensation" evidence="1">
    <location>
        <begin position="5"/>
        <end position="445"/>
    </location>
</feature>
<keyword evidence="3" id="KW-1185">Reference proteome</keyword>
<dbReference type="CDD" id="cd19540">
    <property type="entry name" value="LCL_NRPS-like"/>
    <property type="match status" value="1"/>
</dbReference>
<dbReference type="PANTHER" id="PTHR45398:SF1">
    <property type="entry name" value="ENZYME, PUTATIVE (JCVI)-RELATED"/>
    <property type="match status" value="1"/>
</dbReference>
<dbReference type="PANTHER" id="PTHR45398">
    <property type="match status" value="1"/>
</dbReference>
<sequence length="476" mass="51583">VRPAQVPLSLAQQRMWFLNRFDTASAVNNVPVAVRLTGALDLAALNSAVHDVIGRHEVLRTVYPEVDGVGYQKILSAGDVSIDLGAERVTDDRIQAELYSFFAQGFDVTVEVPLRAKLFQVADDDFVLSFVMHHISTDGFSMGPLTRDVMTAYYARTNGQAPTWTPLPVQYADYSLWQREALGSEDDPQSVIAQQIAFWSDALADLPEQLDLPGDRPRPEIASGRGANHSFTIEPQLWSELDELAKATNATPFMVVHSALAVLLARLSATTDIAIGAPIAGRGEAELDDVIGMFVNTLVLRTEVDPSMSFAELLASAREVDLQAFAHADVPFERIVEALDPVRSQAHHPLFQVALTFQNLGQTSLDMPGLRAAAVEFDAALAKFDLQLTLEEAEAGMSATLTYATDLFDASTAAEFADRFVSVLRGVVANPTAAVGDVDVLTAGELDRVLSWSDTGVDRGVDSTLSAWFDDAAARF</sequence>
<dbReference type="RefSeq" id="WP_378375624.1">
    <property type="nucleotide sequence ID" value="NZ_JBHMAS010000052.1"/>
</dbReference>
<reference evidence="2 3" key="1">
    <citation type="submission" date="2024-09" db="EMBL/GenBank/DDBJ databases">
        <authorList>
            <person name="Sun Q."/>
            <person name="Mori K."/>
        </authorList>
    </citation>
    <scope>NUCLEOTIDE SEQUENCE [LARGE SCALE GENOMIC DNA]</scope>
    <source>
        <strain evidence="2 3">JCM 11411</strain>
    </source>
</reference>
<proteinExistence type="predicted"/>
<dbReference type="Gene3D" id="3.30.559.10">
    <property type="entry name" value="Chloramphenicol acetyltransferase-like domain"/>
    <property type="match status" value="1"/>
</dbReference>
<dbReference type="EMBL" id="JBHMAS010000052">
    <property type="protein sequence ID" value="MFB9782851.1"/>
    <property type="molecule type" value="Genomic_DNA"/>
</dbReference>
<dbReference type="SUPFAM" id="SSF52777">
    <property type="entry name" value="CoA-dependent acyltransferases"/>
    <property type="match status" value="2"/>
</dbReference>